<dbReference type="PANTHER" id="PTHR45982">
    <property type="entry name" value="REGULATOR OF CHROMOSOME CONDENSATION"/>
    <property type="match status" value="1"/>
</dbReference>
<dbReference type="GeneID" id="28935566"/>
<dbReference type="GO" id="GO:0101024">
    <property type="term" value="P:mitotic nuclear membrane organization"/>
    <property type="evidence" value="ECO:0007669"/>
    <property type="project" value="EnsemblFungi"/>
</dbReference>
<keyword evidence="2" id="KW-0677">Repeat</keyword>
<dbReference type="InterPro" id="IPR058923">
    <property type="entry name" value="RCC1-like_dom"/>
</dbReference>
<evidence type="ECO:0000256" key="1">
    <source>
        <dbReference type="ARBA" id="ARBA00022658"/>
    </source>
</evidence>
<dbReference type="Gene3D" id="2.130.10.30">
    <property type="entry name" value="Regulator of chromosome condensation 1/beta-lactamase-inhibitor protein II"/>
    <property type="match status" value="1"/>
</dbReference>
<dbReference type="InterPro" id="IPR000408">
    <property type="entry name" value="Reg_chr_condens"/>
</dbReference>
<dbReference type="GO" id="GO:0005737">
    <property type="term" value="C:cytoplasm"/>
    <property type="evidence" value="ECO:0007669"/>
    <property type="project" value="EnsemblFungi"/>
</dbReference>
<dbReference type="SUPFAM" id="SSF50985">
    <property type="entry name" value="RCC1/BLIP-II"/>
    <property type="match status" value="1"/>
</dbReference>
<dbReference type="EMBL" id="LFVZ01000003">
    <property type="protein sequence ID" value="KTW30287.1"/>
    <property type="molecule type" value="Genomic_DNA"/>
</dbReference>
<sequence>MAPPLTRNREAKQGISKVDRILKKTTKSYGDLKKISHTHSLTLDSIQRSDELGNLKVKRSFISLRSHRSKEKVTRKPSIPFINEMPVLKDEKLCVFVFGTGSMSELGLGPEPTGRVVKRPRLNPLLPHDTVGIVDIAVGGMHSAAIDYKGNVYTWGVNDQGALGRDTTWKTNQIDPESDDEQMLNPKDSIPDKVEGIPDGVKIVRVACGDSISVAITDQGQVYAWGSFRCSDGILGFSPQIKVARRPVHIKELKNVVSVVCGTDHVLALTAYGSVFSWGNGQQFQLGHRVVERTRINALVPREFGLKKIKAIGAGSYHSFAISHDGKVFSWGLNQFGQCGIESSGGEDGAVVSNPTHVESLDHYNVVYITGGEHHSAALTLDGELLVWGRLDANQLGIPRSSLPNYTVHDASDRPRFVPIPTKVPGISHVKRIYCGTHHNLAILKDDGSVWSWGFGESYQVGQGPSGNDIEVPTKIDNTAIRDKVIVAGGAGGQFSVLLGLPSKS</sequence>
<dbReference type="GO" id="GO:0031291">
    <property type="term" value="P:Ran protein signal transduction"/>
    <property type="evidence" value="ECO:0007669"/>
    <property type="project" value="EnsemblFungi"/>
</dbReference>
<feature type="repeat" description="RCC1" evidence="3">
    <location>
        <begin position="150"/>
        <end position="219"/>
    </location>
</feature>
<accession>A0A0W4ZPK1</accession>
<dbReference type="GO" id="GO:0032888">
    <property type="term" value="P:regulation of mitotic spindle elongation"/>
    <property type="evidence" value="ECO:0007669"/>
    <property type="project" value="EnsemblFungi"/>
</dbReference>
<dbReference type="PANTHER" id="PTHR45982:SF1">
    <property type="entry name" value="REGULATOR OF CHROMOSOME CONDENSATION"/>
    <property type="match status" value="1"/>
</dbReference>
<dbReference type="Pfam" id="PF25390">
    <property type="entry name" value="WD40_RLD"/>
    <property type="match status" value="1"/>
</dbReference>
<proteinExistence type="predicted"/>
<dbReference type="Proteomes" id="UP000054454">
    <property type="component" value="Unassembled WGS sequence"/>
</dbReference>
<dbReference type="RefSeq" id="XP_018227078.1">
    <property type="nucleotide sequence ID" value="XM_018369364.1"/>
</dbReference>
<gene>
    <name evidence="5" type="ORF">T552_00761</name>
</gene>
<feature type="repeat" description="RCC1" evidence="3">
    <location>
        <begin position="93"/>
        <end position="149"/>
    </location>
</feature>
<dbReference type="AlphaFoldDB" id="A0A0W4ZPK1"/>
<dbReference type="GO" id="GO:0046827">
    <property type="term" value="P:positive regulation of protein export from nucleus"/>
    <property type="evidence" value="ECO:0007669"/>
    <property type="project" value="EnsemblFungi"/>
</dbReference>
<keyword evidence="1" id="KW-0344">Guanine-nucleotide releasing factor</keyword>
<dbReference type="VEuPathDB" id="FungiDB:T552_00761"/>
<feature type="repeat" description="RCC1" evidence="3">
    <location>
        <begin position="383"/>
        <end position="446"/>
    </location>
</feature>
<dbReference type="GO" id="GO:1901673">
    <property type="term" value="P:regulation of mitotic spindle assembly"/>
    <property type="evidence" value="ECO:0007669"/>
    <property type="project" value="EnsemblFungi"/>
</dbReference>
<organism evidence="5 6">
    <name type="scientific">Pneumocystis carinii (strain B80)</name>
    <name type="common">Rat pneumocystis pneumonia agent</name>
    <name type="synonym">Pneumocystis carinii f. sp. carinii</name>
    <dbReference type="NCBI Taxonomy" id="1408658"/>
    <lineage>
        <taxon>Eukaryota</taxon>
        <taxon>Fungi</taxon>
        <taxon>Dikarya</taxon>
        <taxon>Ascomycota</taxon>
        <taxon>Taphrinomycotina</taxon>
        <taxon>Pneumocystomycetes</taxon>
        <taxon>Pneumocystaceae</taxon>
        <taxon>Pneumocystis</taxon>
    </lineage>
</organism>
<feature type="repeat" description="RCC1" evidence="3">
    <location>
        <begin position="273"/>
        <end position="325"/>
    </location>
</feature>
<dbReference type="PROSITE" id="PS00625">
    <property type="entry name" value="RCC1_1"/>
    <property type="match status" value="1"/>
</dbReference>
<keyword evidence="6" id="KW-1185">Reference proteome</keyword>
<comment type="caution">
    <text evidence="5">The sequence shown here is derived from an EMBL/GenBank/DDBJ whole genome shotgun (WGS) entry which is preliminary data.</text>
</comment>
<feature type="repeat" description="RCC1" evidence="3">
    <location>
        <begin position="448"/>
        <end position="502"/>
    </location>
</feature>
<protein>
    <recommendedName>
        <fullName evidence="4">RCC1-like domain-containing protein</fullName>
    </recommendedName>
</protein>
<dbReference type="GO" id="GO:0000785">
    <property type="term" value="C:chromatin"/>
    <property type="evidence" value="ECO:0007669"/>
    <property type="project" value="EnsemblFungi"/>
</dbReference>
<feature type="repeat" description="RCC1" evidence="3">
    <location>
        <begin position="326"/>
        <end position="382"/>
    </location>
</feature>
<feature type="repeat" description="RCC1" evidence="3">
    <location>
        <begin position="220"/>
        <end position="272"/>
    </location>
</feature>
<feature type="domain" description="RCC1-like" evidence="4">
    <location>
        <begin position="95"/>
        <end position="498"/>
    </location>
</feature>
<dbReference type="PROSITE" id="PS50012">
    <property type="entry name" value="RCC1_3"/>
    <property type="match status" value="7"/>
</dbReference>
<evidence type="ECO:0000259" key="4">
    <source>
        <dbReference type="Pfam" id="PF25390"/>
    </source>
</evidence>
<dbReference type="GO" id="GO:0005085">
    <property type="term" value="F:guanyl-nucleotide exchange factor activity"/>
    <property type="evidence" value="ECO:0007669"/>
    <property type="project" value="EnsemblFungi"/>
</dbReference>
<dbReference type="PROSITE" id="PS00626">
    <property type="entry name" value="RCC1_2"/>
    <property type="match status" value="2"/>
</dbReference>
<dbReference type="GO" id="GO:0007096">
    <property type="term" value="P:regulation of exit from mitosis"/>
    <property type="evidence" value="ECO:0007669"/>
    <property type="project" value="EnsemblFungi"/>
</dbReference>
<dbReference type="InterPro" id="IPR009091">
    <property type="entry name" value="RCC1/BLIP-II"/>
</dbReference>
<name>A0A0W4ZPK1_PNEC8</name>
<dbReference type="OrthoDB" id="61110at2759"/>
<evidence type="ECO:0000256" key="3">
    <source>
        <dbReference type="PROSITE-ProRule" id="PRU00235"/>
    </source>
</evidence>
<dbReference type="PRINTS" id="PR00633">
    <property type="entry name" value="RCCNDNSATION"/>
</dbReference>
<dbReference type="InterPro" id="IPR051553">
    <property type="entry name" value="Ran_GTPase-activating"/>
</dbReference>
<evidence type="ECO:0000313" key="6">
    <source>
        <dbReference type="Proteomes" id="UP000054454"/>
    </source>
</evidence>
<evidence type="ECO:0000256" key="2">
    <source>
        <dbReference type="ARBA" id="ARBA00022737"/>
    </source>
</evidence>
<reference evidence="6" key="1">
    <citation type="journal article" date="2016" name="Nat. Commun.">
        <title>Genome analysis of three Pneumocystis species reveals adaptation mechanisms to life exclusively in mammalian hosts.</title>
        <authorList>
            <person name="Ma L."/>
            <person name="Chen Z."/>
            <person name="Huang D.W."/>
            <person name="Kutty G."/>
            <person name="Ishihara M."/>
            <person name="Wang H."/>
            <person name="Abouelleil A."/>
            <person name="Bishop L."/>
            <person name="Davey E."/>
            <person name="Deng R."/>
            <person name="Deng X."/>
            <person name="Fan L."/>
            <person name="Fantoni G."/>
            <person name="Fitzgerald M."/>
            <person name="Gogineni E."/>
            <person name="Goldberg J.M."/>
            <person name="Handley G."/>
            <person name="Hu X."/>
            <person name="Huber C."/>
            <person name="Jiao X."/>
            <person name="Jones K."/>
            <person name="Levin J.Z."/>
            <person name="Liu Y."/>
            <person name="Macdonald P."/>
            <person name="Melnikov A."/>
            <person name="Raley C."/>
            <person name="Sassi M."/>
            <person name="Sherman B.T."/>
            <person name="Song X."/>
            <person name="Sykes S."/>
            <person name="Tran B."/>
            <person name="Walsh L."/>
            <person name="Xia Y."/>
            <person name="Yang J."/>
            <person name="Young S."/>
            <person name="Zeng Q."/>
            <person name="Zheng X."/>
            <person name="Stephens R."/>
            <person name="Nusbaum C."/>
            <person name="Birren B.W."/>
            <person name="Azadi P."/>
            <person name="Lempicki R.A."/>
            <person name="Cuomo C.A."/>
            <person name="Kovacs J.A."/>
        </authorList>
    </citation>
    <scope>NUCLEOTIDE SEQUENCE [LARGE SCALE GENOMIC DNA]</scope>
    <source>
        <strain evidence="6">B80</strain>
    </source>
</reference>
<evidence type="ECO:0000313" key="5">
    <source>
        <dbReference type="EMBL" id="KTW30287.1"/>
    </source>
</evidence>